<feature type="domain" description="MurNAc-LAA" evidence="2">
    <location>
        <begin position="73"/>
        <end position="182"/>
    </location>
</feature>
<dbReference type="PANTHER" id="PTHR30404">
    <property type="entry name" value="N-ACETYLMURAMOYL-L-ALANINE AMIDASE"/>
    <property type="match status" value="1"/>
</dbReference>
<evidence type="ECO:0000313" key="3">
    <source>
        <dbReference type="EMBL" id="BCK01383.1"/>
    </source>
</evidence>
<dbReference type="SMART" id="SM00646">
    <property type="entry name" value="Ami_3"/>
    <property type="match status" value="1"/>
</dbReference>
<dbReference type="GO" id="GO:0008745">
    <property type="term" value="F:N-acetylmuramoyl-L-alanine amidase activity"/>
    <property type="evidence" value="ECO:0007669"/>
    <property type="project" value="InterPro"/>
</dbReference>
<dbReference type="GO" id="GO:0009253">
    <property type="term" value="P:peptidoglycan catabolic process"/>
    <property type="evidence" value="ECO:0007669"/>
    <property type="project" value="InterPro"/>
</dbReference>
<proteinExistence type="predicted"/>
<keyword evidence="1" id="KW-0378">Hydrolase</keyword>
<dbReference type="PANTHER" id="PTHR30404:SF0">
    <property type="entry name" value="N-ACETYLMURAMOYL-L-ALANINE AMIDASE AMIC"/>
    <property type="match status" value="1"/>
</dbReference>
<dbReference type="Proteomes" id="UP000515703">
    <property type="component" value="Chromosome"/>
</dbReference>
<evidence type="ECO:0000259" key="2">
    <source>
        <dbReference type="SMART" id="SM00646"/>
    </source>
</evidence>
<dbReference type="Pfam" id="PF01520">
    <property type="entry name" value="Amidase_3"/>
    <property type="match status" value="1"/>
</dbReference>
<reference evidence="3 4" key="1">
    <citation type="submission" date="2020-08" db="EMBL/GenBank/DDBJ databases">
        <title>Draft genome sequencing of an Anaerocolumna strain isolated from anoxic soil subjected to BSD treatment.</title>
        <authorList>
            <person name="Uek A."/>
            <person name="Tonouchi A."/>
        </authorList>
    </citation>
    <scope>NUCLEOTIDE SEQUENCE [LARGE SCALE GENOMIC DNA]</scope>
    <source>
        <strain evidence="3 4">CTTW</strain>
    </source>
</reference>
<dbReference type="GO" id="GO:0030288">
    <property type="term" value="C:outer membrane-bounded periplasmic space"/>
    <property type="evidence" value="ECO:0007669"/>
    <property type="project" value="TreeGrafter"/>
</dbReference>
<organism evidence="3 4">
    <name type="scientific">Anaerocolumna chitinilytica</name>
    <dbReference type="NCBI Taxonomy" id="1727145"/>
    <lineage>
        <taxon>Bacteria</taxon>
        <taxon>Bacillati</taxon>
        <taxon>Bacillota</taxon>
        <taxon>Clostridia</taxon>
        <taxon>Lachnospirales</taxon>
        <taxon>Lachnospiraceae</taxon>
        <taxon>Anaerocolumna</taxon>
    </lineage>
</organism>
<dbReference type="InterPro" id="IPR050695">
    <property type="entry name" value="N-acetylmuramoyl_amidase_3"/>
</dbReference>
<evidence type="ECO:0000256" key="1">
    <source>
        <dbReference type="ARBA" id="ARBA00022801"/>
    </source>
</evidence>
<dbReference type="CDD" id="cd02696">
    <property type="entry name" value="MurNAc-LAA"/>
    <property type="match status" value="1"/>
</dbReference>
<dbReference type="KEGG" id="acht:bsdcttw_44230"/>
<sequence>MAIRIFIDQGHNPQGTNAGAEGFGLREQDITYQVGIYLANILNADPRFEARTSRTSPEQSLGYSNTSSLAERVRLANTWPADYFISIHCNASDNPALNGTECYVYENYTQSYYLAERILTAIVERLGTYNNGVRINPSLYVLRRTNMPAVLVELGYITNYEDSQKLKNRQYDFAYAIYQGLLNYFGFSPNP</sequence>
<dbReference type="EMBL" id="AP023368">
    <property type="protein sequence ID" value="BCK01383.1"/>
    <property type="molecule type" value="Genomic_DNA"/>
</dbReference>
<dbReference type="Gene3D" id="3.40.630.40">
    <property type="entry name" value="Zn-dependent exopeptidases"/>
    <property type="match status" value="1"/>
</dbReference>
<dbReference type="AlphaFoldDB" id="A0A7M3S9W5"/>
<name>A0A7M3S9W5_9FIRM</name>
<gene>
    <name evidence="3" type="ORF">bsdcttw_44230</name>
</gene>
<protein>
    <recommendedName>
        <fullName evidence="2">MurNAc-LAA domain-containing protein</fullName>
    </recommendedName>
</protein>
<reference evidence="3 4" key="2">
    <citation type="submission" date="2020-08" db="EMBL/GenBank/DDBJ databases">
        <authorList>
            <person name="Ueki A."/>
            <person name="Tonouchi A."/>
        </authorList>
    </citation>
    <scope>NUCLEOTIDE SEQUENCE [LARGE SCALE GENOMIC DNA]</scope>
    <source>
        <strain evidence="3 4">CTTW</strain>
    </source>
</reference>
<dbReference type="RefSeq" id="WP_185256955.1">
    <property type="nucleotide sequence ID" value="NZ_AP023368.1"/>
</dbReference>
<evidence type="ECO:0000313" key="4">
    <source>
        <dbReference type="Proteomes" id="UP000515703"/>
    </source>
</evidence>
<keyword evidence="4" id="KW-1185">Reference proteome</keyword>
<dbReference type="InterPro" id="IPR002508">
    <property type="entry name" value="MurNAc-LAA_cat"/>
</dbReference>
<dbReference type="SUPFAM" id="SSF53187">
    <property type="entry name" value="Zn-dependent exopeptidases"/>
    <property type="match status" value="1"/>
</dbReference>
<accession>A0A7M3S9W5</accession>